<sequence>MTTFALIHGAFHGGWCWESVIPGLERAGHRAVAPDLPIEDPGAGALAYARIVADAIGDAEDVVVVGHSLGGLVVPVVATLRPVRRMVFVAGLVPRPGRAFVDEMAAHGDALQGGGHPAQDARSVSPPRPFDVARERYYHDVPVDVARRAWALQRPQAQTPMAEACPLDAWPDVPSSSVVMTDDHAVSVTYSRHVAAEVLRTDPIELPGSHSPFLSRPAALAEALCGCTGSV</sequence>
<gene>
    <name evidence="2" type="ORF">LRS13_01540</name>
</gene>
<dbReference type="Gene3D" id="3.40.50.1820">
    <property type="entry name" value="alpha/beta hydrolase"/>
    <property type="match status" value="1"/>
</dbReference>
<accession>A0ABY5PHX3</accession>
<dbReference type="GO" id="GO:0016787">
    <property type="term" value="F:hydrolase activity"/>
    <property type="evidence" value="ECO:0007669"/>
    <property type="project" value="UniProtKB-KW"/>
</dbReference>
<proteinExistence type="predicted"/>
<dbReference type="Pfam" id="PF12697">
    <property type="entry name" value="Abhydrolase_6"/>
    <property type="match status" value="1"/>
</dbReference>
<evidence type="ECO:0000259" key="1">
    <source>
        <dbReference type="Pfam" id="PF12697"/>
    </source>
</evidence>
<dbReference type="InterPro" id="IPR029058">
    <property type="entry name" value="AB_hydrolase_fold"/>
</dbReference>
<dbReference type="RefSeq" id="WP_353864733.1">
    <property type="nucleotide sequence ID" value="NZ_CP088295.1"/>
</dbReference>
<keyword evidence="3" id="KW-1185">Reference proteome</keyword>
<evidence type="ECO:0000313" key="3">
    <source>
        <dbReference type="Proteomes" id="UP001058860"/>
    </source>
</evidence>
<evidence type="ECO:0000313" key="2">
    <source>
        <dbReference type="EMBL" id="UUY04241.1"/>
    </source>
</evidence>
<reference evidence="3" key="1">
    <citation type="submission" date="2021-11" db="EMBL/GenBank/DDBJ databases">
        <title>Cultivation dependent microbiological survey of springs from the worlds oldest radium mine currently devoted to the extraction of radon-saturated water.</title>
        <authorList>
            <person name="Kapinusova G."/>
            <person name="Smrhova T."/>
            <person name="Strejcek M."/>
            <person name="Suman J."/>
            <person name="Jani K."/>
            <person name="Pajer P."/>
            <person name="Uhlik O."/>
        </authorList>
    </citation>
    <scope>NUCLEOTIDE SEQUENCE [LARGE SCALE GENOMIC DNA]</scope>
    <source>
        <strain evidence="3">J379</strain>
    </source>
</reference>
<dbReference type="PANTHER" id="PTHR37017:SF11">
    <property type="entry name" value="ESTERASE_LIPASE_THIOESTERASE DOMAIN-CONTAINING PROTEIN"/>
    <property type="match status" value="1"/>
</dbReference>
<keyword evidence="2" id="KW-0378">Hydrolase</keyword>
<dbReference type="EMBL" id="CP088295">
    <property type="protein sequence ID" value="UUY04241.1"/>
    <property type="molecule type" value="Genomic_DNA"/>
</dbReference>
<dbReference type="InterPro" id="IPR000073">
    <property type="entry name" value="AB_hydrolase_1"/>
</dbReference>
<organism evidence="2 3">
    <name type="scientific">Svornostia abyssi</name>
    <dbReference type="NCBI Taxonomy" id="2898438"/>
    <lineage>
        <taxon>Bacteria</taxon>
        <taxon>Bacillati</taxon>
        <taxon>Actinomycetota</taxon>
        <taxon>Thermoleophilia</taxon>
        <taxon>Solirubrobacterales</taxon>
        <taxon>Baekduiaceae</taxon>
        <taxon>Svornostia</taxon>
    </lineage>
</organism>
<dbReference type="PANTHER" id="PTHR37017">
    <property type="entry name" value="AB HYDROLASE-1 DOMAIN-CONTAINING PROTEIN-RELATED"/>
    <property type="match status" value="1"/>
</dbReference>
<dbReference type="SUPFAM" id="SSF53474">
    <property type="entry name" value="alpha/beta-Hydrolases"/>
    <property type="match status" value="1"/>
</dbReference>
<feature type="domain" description="AB hydrolase-1" evidence="1">
    <location>
        <begin position="6"/>
        <end position="223"/>
    </location>
</feature>
<protein>
    <submittedName>
        <fullName evidence="2">Alpha/beta hydrolase</fullName>
    </submittedName>
</protein>
<dbReference type="InterPro" id="IPR052897">
    <property type="entry name" value="Sec-Metab_Biosynth_Hydrolase"/>
</dbReference>
<dbReference type="Proteomes" id="UP001058860">
    <property type="component" value="Chromosome"/>
</dbReference>
<name>A0ABY5PHX3_9ACTN</name>